<evidence type="ECO:0000256" key="1">
    <source>
        <dbReference type="SAM" id="Phobius"/>
    </source>
</evidence>
<keyword evidence="1" id="KW-1133">Transmembrane helix</keyword>
<protein>
    <submittedName>
        <fullName evidence="3">Uncharacterized protein</fullName>
    </submittedName>
</protein>
<dbReference type="KEGG" id="nwl:NWFMUON74_39140"/>
<dbReference type="GeneID" id="80348416"/>
<sequence length="328" mass="35978">MPSRRAFYFVTSVVCLLISAGLYASATANYPPPWNNPRAEAPLPSRSSALRVLTNEPGAEVKIRVRFNLFRAETMTGFTEITFLNVRDRVNFRWALIGTGSMRFRARMIPVTNGNPQATFDALPDFQDAYVDTAPTSWTPADIRDCPRDAELNKKIGLKDLGAVSAIFGGLGQARLVASNGWDSTVADGVTIQLIFPEVVPETTLIASTWRTGRIGDQAIDFSTGTLNFHRSECLSVYGQELRSTDKKPSITATLYSKEASKQIAIADPPSNSNVHGDWSRSEPFTIMARFEDQKWKSIRDAMIFLAGVIGGLFAGLLVAGFQAREGD</sequence>
<dbReference type="Proteomes" id="UP000516173">
    <property type="component" value="Chromosome"/>
</dbReference>
<name>A0A7G1KLR9_9NOCA</name>
<proteinExistence type="predicted"/>
<dbReference type="AlphaFoldDB" id="A0A7G1KLR9"/>
<feature type="signal peptide" evidence="2">
    <location>
        <begin position="1"/>
        <end position="26"/>
    </location>
</feature>
<feature type="transmembrane region" description="Helical" evidence="1">
    <location>
        <begin position="302"/>
        <end position="322"/>
    </location>
</feature>
<dbReference type="EMBL" id="AP023396">
    <property type="protein sequence ID" value="BCK56142.1"/>
    <property type="molecule type" value="Genomic_DNA"/>
</dbReference>
<keyword evidence="2" id="KW-0732">Signal</keyword>
<reference evidence="3 4" key="1">
    <citation type="submission" date="2020-08" db="EMBL/GenBank/DDBJ databases">
        <title>Genome Sequencing of Nocardia wallacei strain FMUON74 and assembly.</title>
        <authorList>
            <person name="Toyokawa M."/>
            <person name="Uesaka K."/>
        </authorList>
    </citation>
    <scope>NUCLEOTIDE SEQUENCE [LARGE SCALE GENOMIC DNA]</scope>
    <source>
        <strain evidence="3 4">FMUON74</strain>
    </source>
</reference>
<organism evidence="3 4">
    <name type="scientific">Nocardia wallacei</name>
    <dbReference type="NCBI Taxonomy" id="480035"/>
    <lineage>
        <taxon>Bacteria</taxon>
        <taxon>Bacillati</taxon>
        <taxon>Actinomycetota</taxon>
        <taxon>Actinomycetes</taxon>
        <taxon>Mycobacteriales</taxon>
        <taxon>Nocardiaceae</taxon>
        <taxon>Nocardia</taxon>
    </lineage>
</organism>
<keyword evidence="1" id="KW-0472">Membrane</keyword>
<keyword evidence="1" id="KW-0812">Transmembrane</keyword>
<feature type="chain" id="PRO_5028904138" evidence="2">
    <location>
        <begin position="27"/>
        <end position="328"/>
    </location>
</feature>
<gene>
    <name evidence="3" type="ORF">NWFMUON74_39140</name>
</gene>
<accession>A0A7G1KLR9</accession>
<evidence type="ECO:0000313" key="3">
    <source>
        <dbReference type="EMBL" id="BCK56142.1"/>
    </source>
</evidence>
<keyword evidence="4" id="KW-1185">Reference proteome</keyword>
<dbReference type="RefSeq" id="WP_187683275.1">
    <property type="nucleotide sequence ID" value="NZ_AP023396.1"/>
</dbReference>
<evidence type="ECO:0000313" key="4">
    <source>
        <dbReference type="Proteomes" id="UP000516173"/>
    </source>
</evidence>
<evidence type="ECO:0000256" key="2">
    <source>
        <dbReference type="SAM" id="SignalP"/>
    </source>
</evidence>